<keyword evidence="4 9" id="KW-1003">Cell membrane</keyword>
<dbReference type="Pfam" id="PF03186">
    <property type="entry name" value="CobD_Cbib"/>
    <property type="match status" value="1"/>
</dbReference>
<dbReference type="EMBL" id="AP023410">
    <property type="protein sequence ID" value="BCK75815.1"/>
    <property type="molecule type" value="Genomic_DNA"/>
</dbReference>
<keyword evidence="5 9" id="KW-0169">Cobalamin biosynthesis</keyword>
<evidence type="ECO:0000256" key="5">
    <source>
        <dbReference type="ARBA" id="ARBA00022573"/>
    </source>
</evidence>
<evidence type="ECO:0000256" key="7">
    <source>
        <dbReference type="ARBA" id="ARBA00022989"/>
    </source>
</evidence>
<dbReference type="AlphaFoldDB" id="A0AB33IFH6"/>
<evidence type="ECO:0000256" key="8">
    <source>
        <dbReference type="ARBA" id="ARBA00023136"/>
    </source>
</evidence>
<dbReference type="GO" id="GO:0048472">
    <property type="term" value="F:threonine-phosphate decarboxylase activity"/>
    <property type="evidence" value="ECO:0007669"/>
    <property type="project" value="InterPro"/>
</dbReference>
<evidence type="ECO:0000256" key="4">
    <source>
        <dbReference type="ARBA" id="ARBA00022475"/>
    </source>
</evidence>
<evidence type="ECO:0000256" key="1">
    <source>
        <dbReference type="ARBA" id="ARBA00004651"/>
    </source>
</evidence>
<comment type="caution">
    <text evidence="9">Lacks conserved residue(s) required for the propagation of feature annotation.</text>
</comment>
<dbReference type="InterPro" id="IPR004485">
    <property type="entry name" value="Cobalamin_biosynth_CobD/CbiB"/>
</dbReference>
<gene>
    <name evidence="9 10" type="primary">cobD</name>
    <name evidence="10" type="ORF">EMQ_1421</name>
</gene>
<evidence type="ECO:0000256" key="3">
    <source>
        <dbReference type="ARBA" id="ARBA00006263"/>
    </source>
</evidence>
<evidence type="ECO:0000313" key="11">
    <source>
        <dbReference type="Proteomes" id="UP000516424"/>
    </source>
</evidence>
<feature type="transmembrane region" description="Helical" evidence="9">
    <location>
        <begin position="57"/>
        <end position="78"/>
    </location>
</feature>
<dbReference type="GO" id="GO:0015420">
    <property type="term" value="F:ABC-type vitamin B12 transporter activity"/>
    <property type="evidence" value="ECO:0007669"/>
    <property type="project" value="UniProtKB-UniRule"/>
</dbReference>
<protein>
    <recommendedName>
        <fullName evidence="9">Cobalamin biosynthesis protein CobD</fullName>
    </recommendedName>
</protein>
<evidence type="ECO:0000313" key="10">
    <source>
        <dbReference type="EMBL" id="BCK75815.1"/>
    </source>
</evidence>
<name>A0AB33IFH6_ACEAC</name>
<dbReference type="PANTHER" id="PTHR34308">
    <property type="entry name" value="COBALAMIN BIOSYNTHESIS PROTEIN CBIB"/>
    <property type="match status" value="1"/>
</dbReference>
<comment type="subcellular location">
    <subcellularLocation>
        <location evidence="1 9">Cell membrane</location>
        <topology evidence="1 9">Multi-pass membrane protein</topology>
    </subcellularLocation>
</comment>
<evidence type="ECO:0000256" key="2">
    <source>
        <dbReference type="ARBA" id="ARBA00004953"/>
    </source>
</evidence>
<dbReference type="HAMAP" id="MF_00024">
    <property type="entry name" value="CobD_CbiB"/>
    <property type="match status" value="1"/>
</dbReference>
<dbReference type="GO" id="GO:0009236">
    <property type="term" value="P:cobalamin biosynthetic process"/>
    <property type="evidence" value="ECO:0007669"/>
    <property type="project" value="UniProtKB-UniRule"/>
</dbReference>
<organism evidence="10 11">
    <name type="scientific">Acetobacter aceti NBRC 14818</name>
    <dbReference type="NCBI Taxonomy" id="887700"/>
    <lineage>
        <taxon>Bacteria</taxon>
        <taxon>Pseudomonadati</taxon>
        <taxon>Pseudomonadota</taxon>
        <taxon>Alphaproteobacteria</taxon>
        <taxon>Acetobacterales</taxon>
        <taxon>Acetobacteraceae</taxon>
        <taxon>Acetobacter</taxon>
        <taxon>Acetobacter subgen. Acetobacter</taxon>
    </lineage>
</organism>
<comment type="similarity">
    <text evidence="3 9">Belongs to the CobD/CbiB family.</text>
</comment>
<reference evidence="10 11" key="1">
    <citation type="journal article" date="2011" name="Microbiology">
        <title>Transcriptome response to different carbon sources in Acetobacter aceti.</title>
        <authorList>
            <person name="Sakurai K."/>
            <person name="Arai H."/>
            <person name="Ishii M."/>
            <person name="Igarashi Y."/>
        </authorList>
    </citation>
    <scope>NUCLEOTIDE SEQUENCE [LARGE SCALE GENOMIC DNA]</scope>
    <source>
        <strain evidence="10 11">NBRC 14818</strain>
    </source>
</reference>
<dbReference type="PANTHER" id="PTHR34308:SF1">
    <property type="entry name" value="COBALAMIN BIOSYNTHESIS PROTEIN CBIB"/>
    <property type="match status" value="1"/>
</dbReference>
<keyword evidence="6 9" id="KW-0812">Transmembrane</keyword>
<keyword evidence="11" id="KW-1185">Reference proteome</keyword>
<sequence length="329" mass="35929">MSFFPRTAFIATLTEGLFGYPKWLYSAIRHPVMWQGALISTLERHLNHQTFSRRKRIAAGAFATGLFTAVPVALAALVSRNVRHSPIACGLLASCCLAQRSLHEHVEAVAQALENKGLSAGRQAVSMIVGRDTSALDEAAICRATIETLAENFSDGIVAPAFWCALGGLPGTVFYKAVNTADSMIGHRNERYEAFGKTAARLDDLINLPASRLSAFWIVSAAFFTGQDWKAALHTIRRDARHHRSPNAGWPEAAMAGALGLSIGGPRLYNGEVANVPWIGKGRQEATPADIRRALKLYRAACTIQCLTFYIIFRNTHNSRTQNANPIRN</sequence>
<keyword evidence="8 9" id="KW-0472">Membrane</keyword>
<comment type="pathway">
    <text evidence="2 9">Cofactor biosynthesis; adenosylcobalamin biosynthesis.</text>
</comment>
<keyword evidence="7 9" id="KW-1133">Transmembrane helix</keyword>
<dbReference type="GO" id="GO:0005886">
    <property type="term" value="C:plasma membrane"/>
    <property type="evidence" value="ECO:0007669"/>
    <property type="project" value="UniProtKB-SubCell"/>
</dbReference>
<proteinExistence type="inferred from homology"/>
<accession>A0AB33IFH6</accession>
<dbReference type="RefSeq" id="WP_010668993.1">
    <property type="nucleotide sequence ID" value="NZ_AP023410.1"/>
</dbReference>
<evidence type="ECO:0000256" key="6">
    <source>
        <dbReference type="ARBA" id="ARBA00022692"/>
    </source>
</evidence>
<dbReference type="NCBIfam" id="TIGR00380">
    <property type="entry name" value="cobal_cbiB"/>
    <property type="match status" value="1"/>
</dbReference>
<comment type="function">
    <text evidence="9">Converts cobyric acid to cobinamide by the addition of aminopropanol on the F carboxylic group.</text>
</comment>
<evidence type="ECO:0000256" key="9">
    <source>
        <dbReference type="HAMAP-Rule" id="MF_00024"/>
    </source>
</evidence>
<dbReference type="Proteomes" id="UP000516424">
    <property type="component" value="Chromosome"/>
</dbReference>